<dbReference type="RefSeq" id="WP_322936557.1">
    <property type="nucleotide sequence ID" value="NZ_CP141059.1"/>
</dbReference>
<accession>A0ABZ0ZMN8</accession>
<evidence type="ECO:0000313" key="3">
    <source>
        <dbReference type="Proteomes" id="UP001327225"/>
    </source>
</evidence>
<evidence type="ECO:0000313" key="2">
    <source>
        <dbReference type="EMBL" id="WQQ25021.1"/>
    </source>
</evidence>
<reference evidence="3" key="1">
    <citation type="submission" date="2023-12" db="EMBL/GenBank/DDBJ databases">
        <title>Novel species in genus Nocardioides.</title>
        <authorList>
            <person name="Zhou H."/>
        </authorList>
    </citation>
    <scope>NUCLEOTIDE SEQUENCE [LARGE SCALE GENOMIC DNA]</scope>
    <source>
        <strain evidence="3">HM61</strain>
    </source>
</reference>
<gene>
    <name evidence="2" type="ORF">SHK19_13710</name>
</gene>
<name>A0ABZ0ZMN8_9ACTN</name>
<feature type="transmembrane region" description="Helical" evidence="1">
    <location>
        <begin position="28"/>
        <end position="51"/>
    </location>
</feature>
<evidence type="ECO:0000256" key="1">
    <source>
        <dbReference type="SAM" id="Phobius"/>
    </source>
</evidence>
<dbReference type="Proteomes" id="UP001327225">
    <property type="component" value="Chromosome"/>
</dbReference>
<protein>
    <submittedName>
        <fullName evidence="2">Uncharacterized protein</fullName>
    </submittedName>
</protein>
<dbReference type="EMBL" id="CP141059">
    <property type="protein sequence ID" value="WQQ25021.1"/>
    <property type="molecule type" value="Genomic_DNA"/>
</dbReference>
<organism evidence="2 3">
    <name type="scientific">Nocardioides bizhenqiangii</name>
    <dbReference type="NCBI Taxonomy" id="3095076"/>
    <lineage>
        <taxon>Bacteria</taxon>
        <taxon>Bacillati</taxon>
        <taxon>Actinomycetota</taxon>
        <taxon>Actinomycetes</taxon>
        <taxon>Propionibacteriales</taxon>
        <taxon>Nocardioidaceae</taxon>
        <taxon>Nocardioides</taxon>
    </lineage>
</organism>
<keyword evidence="1" id="KW-0812">Transmembrane</keyword>
<sequence>MGASAAGTVGTATEVGEPRVRELAREAVTLMAFSAGVSLTVFLIVLLGFWLGH</sequence>
<keyword evidence="1" id="KW-1133">Transmembrane helix</keyword>
<keyword evidence="1" id="KW-0472">Membrane</keyword>
<keyword evidence="3" id="KW-1185">Reference proteome</keyword>
<proteinExistence type="predicted"/>